<dbReference type="InterPro" id="IPR052893">
    <property type="entry name" value="TCS_response_regulator"/>
</dbReference>
<dbReference type="PANTHER" id="PTHR44520:SF2">
    <property type="entry name" value="RESPONSE REGULATOR RCP1"/>
    <property type="match status" value="1"/>
</dbReference>
<dbReference type="AlphaFoldDB" id="A0A1M4MWY2"/>
<feature type="domain" description="Response regulatory" evidence="2">
    <location>
        <begin position="7"/>
        <end position="131"/>
    </location>
</feature>
<evidence type="ECO:0000256" key="1">
    <source>
        <dbReference type="PROSITE-ProRule" id="PRU00169"/>
    </source>
</evidence>
<organism evidence="3 4">
    <name type="scientific">Donghicola eburneus</name>
    <dbReference type="NCBI Taxonomy" id="393278"/>
    <lineage>
        <taxon>Bacteria</taxon>
        <taxon>Pseudomonadati</taxon>
        <taxon>Pseudomonadota</taxon>
        <taxon>Alphaproteobacteria</taxon>
        <taxon>Rhodobacterales</taxon>
        <taxon>Roseobacteraceae</taxon>
        <taxon>Donghicola</taxon>
    </lineage>
</organism>
<dbReference type="CDD" id="cd17557">
    <property type="entry name" value="REC_Rcp-like"/>
    <property type="match status" value="1"/>
</dbReference>
<evidence type="ECO:0000313" key="4">
    <source>
        <dbReference type="Proteomes" id="UP000184085"/>
    </source>
</evidence>
<feature type="modified residue" description="4-aspartylphosphate" evidence="1">
    <location>
        <position position="64"/>
    </location>
</feature>
<keyword evidence="4" id="KW-1185">Reference proteome</keyword>
<reference evidence="4" key="1">
    <citation type="submission" date="2016-09" db="EMBL/GenBank/DDBJ databases">
        <authorList>
            <person name="Wibberg D."/>
        </authorList>
    </citation>
    <scope>NUCLEOTIDE SEQUENCE [LARGE SCALE GENOMIC DNA]</scope>
</reference>
<gene>
    <name evidence="3" type="ORF">KARMA_0390</name>
</gene>
<dbReference type="PROSITE" id="PS50110">
    <property type="entry name" value="RESPONSE_REGULATORY"/>
    <property type="match status" value="1"/>
</dbReference>
<name>A0A1M4MWY2_9RHOB</name>
<evidence type="ECO:0000259" key="2">
    <source>
        <dbReference type="PROSITE" id="PS50110"/>
    </source>
</evidence>
<dbReference type="SMART" id="SM00448">
    <property type="entry name" value="REC"/>
    <property type="match status" value="1"/>
</dbReference>
<dbReference type="InterPro" id="IPR011006">
    <property type="entry name" value="CheY-like_superfamily"/>
</dbReference>
<protein>
    <recommendedName>
        <fullName evidence="2">Response regulatory domain-containing protein</fullName>
    </recommendedName>
</protein>
<sequence>MPHREIEVLIAEDEDLDRFLLESAFKKKQVTNPIRFFENGREMISFLKENVSDSLHDKFIVLTDLNMPIMNGFELLAELRSDPLMRRIPVFVLTSSSDETDIKRASELGIAGYISKENAGEDFMQGIELIGKWITICSVPEL</sequence>
<dbReference type="GO" id="GO:0000160">
    <property type="term" value="P:phosphorelay signal transduction system"/>
    <property type="evidence" value="ECO:0007669"/>
    <property type="project" value="InterPro"/>
</dbReference>
<dbReference type="InterPro" id="IPR001789">
    <property type="entry name" value="Sig_transdc_resp-reg_receiver"/>
</dbReference>
<dbReference type="PANTHER" id="PTHR44520">
    <property type="entry name" value="RESPONSE REGULATOR RCP1-RELATED"/>
    <property type="match status" value="1"/>
</dbReference>
<proteinExistence type="predicted"/>
<keyword evidence="1" id="KW-0597">Phosphoprotein</keyword>
<dbReference type="RefSeq" id="WP_072703237.1">
    <property type="nucleotide sequence ID" value="NZ_FMJB01000017.1"/>
</dbReference>
<dbReference type="SUPFAM" id="SSF52172">
    <property type="entry name" value="CheY-like"/>
    <property type="match status" value="1"/>
</dbReference>
<dbReference type="Pfam" id="PF00072">
    <property type="entry name" value="Response_reg"/>
    <property type="match status" value="1"/>
</dbReference>
<dbReference type="EMBL" id="FMJB01000017">
    <property type="protein sequence ID" value="SCM66217.1"/>
    <property type="molecule type" value="Genomic_DNA"/>
</dbReference>
<dbReference type="Gene3D" id="3.40.50.2300">
    <property type="match status" value="1"/>
</dbReference>
<accession>A0A1M4MWY2</accession>
<dbReference type="Proteomes" id="UP000184085">
    <property type="component" value="Unassembled WGS sequence"/>
</dbReference>
<evidence type="ECO:0000313" key="3">
    <source>
        <dbReference type="EMBL" id="SCM66217.1"/>
    </source>
</evidence>